<organism evidence="1 2">
    <name type="scientific">Catenovulum agarivorans DS-2</name>
    <dbReference type="NCBI Taxonomy" id="1328313"/>
    <lineage>
        <taxon>Bacteria</taxon>
        <taxon>Pseudomonadati</taxon>
        <taxon>Pseudomonadota</taxon>
        <taxon>Gammaproteobacteria</taxon>
        <taxon>Alteromonadales</taxon>
        <taxon>Alteromonadaceae</taxon>
        <taxon>Catenovulum</taxon>
    </lineage>
</organism>
<dbReference type="NCBIfam" id="TIGR02683">
    <property type="entry name" value="upstrm_HI1419"/>
    <property type="match status" value="1"/>
</dbReference>
<keyword evidence="2" id="KW-1185">Reference proteome</keyword>
<gene>
    <name evidence="1" type="ORF">DS2_14669</name>
</gene>
<dbReference type="PANTHER" id="PTHR41791">
    <property type="entry name" value="SSL7039 PROTEIN"/>
    <property type="match status" value="1"/>
</dbReference>
<proteinExistence type="predicted"/>
<evidence type="ECO:0000313" key="2">
    <source>
        <dbReference type="Proteomes" id="UP000019276"/>
    </source>
</evidence>
<dbReference type="InterPro" id="IPR009241">
    <property type="entry name" value="HigB-like"/>
</dbReference>
<dbReference type="InterPro" id="IPR014056">
    <property type="entry name" value="TypeIITA-like_toxin_pred"/>
</dbReference>
<evidence type="ECO:0008006" key="3">
    <source>
        <dbReference type="Google" id="ProtNLM"/>
    </source>
</evidence>
<dbReference type="PATRIC" id="fig|1328313.3.peg.2992"/>
<dbReference type="AlphaFoldDB" id="W7QAI6"/>
<dbReference type="STRING" id="1328313.DS2_14669"/>
<protein>
    <recommendedName>
        <fullName evidence="3">Addiction module killer protein</fullName>
    </recommendedName>
</protein>
<comment type="caution">
    <text evidence="1">The sequence shown here is derived from an EMBL/GenBank/DDBJ whole genome shotgun (WGS) entry which is preliminary data.</text>
</comment>
<dbReference type="Pfam" id="PF05973">
    <property type="entry name" value="Gp49"/>
    <property type="match status" value="1"/>
</dbReference>
<dbReference type="eggNOG" id="COG3657">
    <property type="taxonomic scope" value="Bacteria"/>
</dbReference>
<evidence type="ECO:0000313" key="1">
    <source>
        <dbReference type="EMBL" id="EWH09026.1"/>
    </source>
</evidence>
<dbReference type="PIRSF" id="PIRSF028744">
    <property type="entry name" value="Addict_mod_HI1419"/>
    <property type="match status" value="1"/>
</dbReference>
<dbReference type="Proteomes" id="UP000019276">
    <property type="component" value="Unassembled WGS sequence"/>
</dbReference>
<dbReference type="OrthoDB" id="9800258at2"/>
<dbReference type="EMBL" id="ARZY01000031">
    <property type="protein sequence ID" value="EWH09026.1"/>
    <property type="molecule type" value="Genomic_DNA"/>
</dbReference>
<sequence>MEYIVKRLDEFNDWLNDIKDSKTRLRLARRLDKAGRGLLGDVKPVGDDVWEMREFFGPGWRMYYVIRGEYIVIMLGGGDKSSQTKDIEIALKRAESLGD</sequence>
<dbReference type="PANTHER" id="PTHR41791:SF1">
    <property type="entry name" value="SSL7039 PROTEIN"/>
    <property type="match status" value="1"/>
</dbReference>
<accession>W7QAI6</accession>
<reference evidence="1 2" key="1">
    <citation type="journal article" date="2014" name="Genome Announc.">
        <title>Draft Genome Sequence of the Agar-Degrading Bacterium Catenovulum sp. Strain DS-2, Isolated from Intestines of Haliotis diversicolor.</title>
        <authorList>
            <person name="Shan D."/>
            <person name="Li X."/>
            <person name="Gu Z."/>
            <person name="Wei G."/>
            <person name="Gao Z."/>
            <person name="Shao Z."/>
        </authorList>
    </citation>
    <scope>NUCLEOTIDE SEQUENCE [LARGE SCALE GENOMIC DNA]</scope>
    <source>
        <strain evidence="1 2">DS-2</strain>
    </source>
</reference>
<dbReference type="RefSeq" id="WP_035015585.1">
    <property type="nucleotide sequence ID" value="NZ_ARZY01000031.1"/>
</dbReference>
<name>W7QAI6_9ALTE</name>